<dbReference type="OrthoDB" id="9765647at2"/>
<dbReference type="Pfam" id="PF12697">
    <property type="entry name" value="Abhydrolase_6"/>
    <property type="match status" value="1"/>
</dbReference>
<dbReference type="InterPro" id="IPR000073">
    <property type="entry name" value="AB_hydrolase_1"/>
</dbReference>
<dbReference type="InterPro" id="IPR050261">
    <property type="entry name" value="FrsA_esterase"/>
</dbReference>
<evidence type="ECO:0000313" key="4">
    <source>
        <dbReference type="Proteomes" id="UP000298860"/>
    </source>
</evidence>
<evidence type="ECO:0000259" key="2">
    <source>
        <dbReference type="Pfam" id="PF12697"/>
    </source>
</evidence>
<dbReference type="SUPFAM" id="SSF53474">
    <property type="entry name" value="alpha/beta-Hydrolases"/>
    <property type="match status" value="1"/>
</dbReference>
<evidence type="ECO:0000313" key="3">
    <source>
        <dbReference type="EMBL" id="GDY30336.1"/>
    </source>
</evidence>
<organism evidence="3 4">
    <name type="scientific">Gandjariella thermophila</name>
    <dbReference type="NCBI Taxonomy" id="1931992"/>
    <lineage>
        <taxon>Bacteria</taxon>
        <taxon>Bacillati</taxon>
        <taxon>Actinomycetota</taxon>
        <taxon>Actinomycetes</taxon>
        <taxon>Pseudonocardiales</taxon>
        <taxon>Pseudonocardiaceae</taxon>
        <taxon>Gandjariella</taxon>
    </lineage>
</organism>
<dbReference type="AlphaFoldDB" id="A0A4D4J747"/>
<accession>A0A4D4J747</accession>
<protein>
    <submittedName>
        <fullName evidence="3">Peptidase S9</fullName>
    </submittedName>
</protein>
<reference evidence="4" key="1">
    <citation type="submission" date="2019-04" db="EMBL/GenBank/DDBJ databases">
        <title>Draft genome sequence of Pseudonocardiaceae bacterium SL3-2-4.</title>
        <authorList>
            <person name="Ningsih F."/>
            <person name="Yokota A."/>
            <person name="Sakai Y."/>
            <person name="Nanatani K."/>
            <person name="Yabe S."/>
            <person name="Oetari A."/>
            <person name="Sjamsuridzal W."/>
        </authorList>
    </citation>
    <scope>NUCLEOTIDE SEQUENCE [LARGE SCALE GENOMIC DNA]</scope>
    <source>
        <strain evidence="4">SL3-2-4</strain>
    </source>
</reference>
<dbReference type="PANTHER" id="PTHR22946:SF12">
    <property type="entry name" value="CONIDIAL PIGMENT BIOSYNTHESIS PROTEIN AYG1 (AFU_ORTHOLOGUE AFUA_2G17550)"/>
    <property type="match status" value="1"/>
</dbReference>
<comment type="caution">
    <text evidence="3">The sequence shown here is derived from an EMBL/GenBank/DDBJ whole genome shotgun (WGS) entry which is preliminary data.</text>
</comment>
<comment type="similarity">
    <text evidence="1">Belongs to the AB hydrolase superfamily. FUS2 hydrolase family.</text>
</comment>
<dbReference type="Gene3D" id="3.40.50.1820">
    <property type="entry name" value="alpha/beta hydrolase"/>
    <property type="match status" value="1"/>
</dbReference>
<dbReference type="InterPro" id="IPR029058">
    <property type="entry name" value="AB_hydrolase_fold"/>
</dbReference>
<dbReference type="GO" id="GO:0003824">
    <property type="term" value="F:catalytic activity"/>
    <property type="evidence" value="ECO:0007669"/>
    <property type="project" value="UniProtKB-ARBA"/>
</dbReference>
<gene>
    <name evidence="3" type="ORF">GTS_19690</name>
</gene>
<dbReference type="Proteomes" id="UP000298860">
    <property type="component" value="Unassembled WGS sequence"/>
</dbReference>
<dbReference type="RefSeq" id="WP_137813466.1">
    <property type="nucleotide sequence ID" value="NZ_BJFL01000007.1"/>
</dbReference>
<keyword evidence="4" id="KW-1185">Reference proteome</keyword>
<evidence type="ECO:0000256" key="1">
    <source>
        <dbReference type="ARBA" id="ARBA00038115"/>
    </source>
</evidence>
<sequence length="396" mass="43746">MKALFDDPLWQMFAERALATMPRGGAEYGECAATAARIAGGDADGWYAAWMETADRVERLGDASAERGHRVSAREAYLRASTYYRVSFYPLFGAPVDPRLVTAFDLEASCFDKFAALAAPPMERVEVPFEGTTLPGYLCLADDSATARPTLVAVNGYDSNIHEMYFSHAVPAVRRGYHCMLVDGPGQGRALIKQGLHMRPDWETVIRPVLDYAVGRVEVDPGRIAVMGWSFGGFLAPRAASGDRRIAALVADPGQWEPLDAMRAVLPPDLAARLPEVDPHELEPFFVRAAASPPVRWRLFQRGLWVHGVPGPAEYIAELARYRIADVVERITCPTMVAWAEGDPIAVGAERLFDALRCEKTLVRYTAADGAAGHCEAWNRSLFDQRTFDWLDEVLR</sequence>
<name>A0A4D4J747_9PSEU</name>
<dbReference type="EMBL" id="BJFL01000007">
    <property type="protein sequence ID" value="GDY30336.1"/>
    <property type="molecule type" value="Genomic_DNA"/>
</dbReference>
<feature type="domain" description="AB hydrolase-1" evidence="2">
    <location>
        <begin position="152"/>
        <end position="374"/>
    </location>
</feature>
<proteinExistence type="inferred from homology"/>
<dbReference type="PANTHER" id="PTHR22946">
    <property type="entry name" value="DIENELACTONE HYDROLASE DOMAIN-CONTAINING PROTEIN-RELATED"/>
    <property type="match status" value="1"/>
</dbReference>
<dbReference type="Gene3D" id="1.20.1440.110">
    <property type="entry name" value="acylaminoacyl peptidase"/>
    <property type="match status" value="1"/>
</dbReference>